<feature type="chain" id="PRO_5007881685" evidence="1">
    <location>
        <begin position="20"/>
        <end position="115"/>
    </location>
</feature>
<dbReference type="AlphaFoldDB" id="A0A166WA72"/>
<organism evidence="2 3">
    <name type="scientific">Pseudoalteromonas luteoviolacea DSM 6061</name>
    <dbReference type="NCBI Taxonomy" id="1365250"/>
    <lineage>
        <taxon>Bacteria</taxon>
        <taxon>Pseudomonadati</taxon>
        <taxon>Pseudomonadota</taxon>
        <taxon>Gammaproteobacteria</taxon>
        <taxon>Alteromonadales</taxon>
        <taxon>Pseudoalteromonadaceae</taxon>
        <taxon>Pseudoalteromonas</taxon>
    </lineage>
</organism>
<evidence type="ECO:0000313" key="3">
    <source>
        <dbReference type="Proteomes" id="UP000076643"/>
    </source>
</evidence>
<gene>
    <name evidence="2" type="ORF">N475_17200</name>
</gene>
<dbReference type="Proteomes" id="UP000076643">
    <property type="component" value="Unassembled WGS sequence"/>
</dbReference>
<sequence>MKKIALFLAIMLVSTSASAQYFRDRTIVGAGVFYKGTNSILFVEIDGDKSAMTECATSKRFAIDSSMPNYKEIVSFVMAAYMKRENKVELLTDTKCTKWGNAQDILGIKVGNMAF</sequence>
<name>A0A166WA72_9GAMM</name>
<accession>A0A166WA72</accession>
<reference evidence="2 3" key="1">
    <citation type="submission" date="2013-07" db="EMBL/GenBank/DDBJ databases">
        <title>Comparative Genomic and Metabolomic Analysis of Twelve Strains of Pseudoalteromonas luteoviolacea.</title>
        <authorList>
            <person name="Vynne N.G."/>
            <person name="Mansson M."/>
            <person name="Gram L."/>
        </authorList>
    </citation>
    <scope>NUCLEOTIDE SEQUENCE [LARGE SCALE GENOMIC DNA]</scope>
    <source>
        <strain evidence="2 3">DSM 6061</strain>
    </source>
</reference>
<evidence type="ECO:0000313" key="2">
    <source>
        <dbReference type="EMBL" id="KZN36662.1"/>
    </source>
</evidence>
<feature type="signal peptide" evidence="1">
    <location>
        <begin position="1"/>
        <end position="19"/>
    </location>
</feature>
<keyword evidence="3" id="KW-1185">Reference proteome</keyword>
<dbReference type="PATRIC" id="fig|1365250.3.peg.3043"/>
<dbReference type="EMBL" id="AUYB01000106">
    <property type="protein sequence ID" value="KZN36662.1"/>
    <property type="molecule type" value="Genomic_DNA"/>
</dbReference>
<evidence type="ECO:0000256" key="1">
    <source>
        <dbReference type="SAM" id="SignalP"/>
    </source>
</evidence>
<protein>
    <submittedName>
        <fullName evidence="2">Uncharacterized protein</fullName>
    </submittedName>
</protein>
<dbReference type="RefSeq" id="WP_063365478.1">
    <property type="nucleotide sequence ID" value="NZ_AQHB01000049.1"/>
</dbReference>
<keyword evidence="1" id="KW-0732">Signal</keyword>
<proteinExistence type="predicted"/>
<comment type="caution">
    <text evidence="2">The sequence shown here is derived from an EMBL/GenBank/DDBJ whole genome shotgun (WGS) entry which is preliminary data.</text>
</comment>